<evidence type="ECO:0000256" key="1">
    <source>
        <dbReference type="ARBA" id="ARBA00001961"/>
    </source>
</evidence>
<evidence type="ECO:0000256" key="5">
    <source>
        <dbReference type="ARBA" id="ARBA00023004"/>
    </source>
</evidence>
<dbReference type="InterPro" id="IPR044862">
    <property type="entry name" value="Pro_4_hyd_alph_FE2OG_OXY"/>
</dbReference>
<name>A0A376B301_9ASCO</name>
<evidence type="ECO:0000259" key="6">
    <source>
        <dbReference type="PROSITE" id="PS51471"/>
    </source>
</evidence>
<gene>
    <name evidence="7" type="ORF">SCODWIG_00818</name>
</gene>
<reference evidence="8" key="1">
    <citation type="submission" date="2018-06" db="EMBL/GenBank/DDBJ databases">
        <authorList>
            <person name="Guldener U."/>
        </authorList>
    </citation>
    <scope>NUCLEOTIDE SEQUENCE [LARGE SCALE GENOMIC DNA]</scope>
    <source>
        <strain evidence="8">UTAD17</strain>
    </source>
</reference>
<dbReference type="SMART" id="SM00702">
    <property type="entry name" value="P4Hc"/>
    <property type="match status" value="1"/>
</dbReference>
<feature type="domain" description="Fe2OG dioxygenase" evidence="6">
    <location>
        <begin position="154"/>
        <end position="266"/>
    </location>
</feature>
<organism evidence="7 8">
    <name type="scientific">Saccharomycodes ludwigii</name>
    <dbReference type="NCBI Taxonomy" id="36035"/>
    <lineage>
        <taxon>Eukaryota</taxon>
        <taxon>Fungi</taxon>
        <taxon>Dikarya</taxon>
        <taxon>Ascomycota</taxon>
        <taxon>Saccharomycotina</taxon>
        <taxon>Saccharomycetes</taxon>
        <taxon>Saccharomycodales</taxon>
        <taxon>Saccharomycodaceae</taxon>
        <taxon>Saccharomycodes</taxon>
    </lineage>
</organism>
<evidence type="ECO:0000256" key="4">
    <source>
        <dbReference type="ARBA" id="ARBA00023002"/>
    </source>
</evidence>
<dbReference type="PANTHER" id="PTHR10869">
    <property type="entry name" value="PROLYL 4-HYDROXYLASE ALPHA SUBUNIT"/>
    <property type="match status" value="1"/>
</dbReference>
<dbReference type="Pfam" id="PF13640">
    <property type="entry name" value="2OG-FeII_Oxy_3"/>
    <property type="match status" value="1"/>
</dbReference>
<dbReference type="EMBL" id="UFAJ01000083">
    <property type="protein sequence ID" value="SSD59057.1"/>
    <property type="molecule type" value="Genomic_DNA"/>
</dbReference>
<dbReference type="GO" id="GO:0005783">
    <property type="term" value="C:endoplasmic reticulum"/>
    <property type="evidence" value="ECO:0007669"/>
    <property type="project" value="TreeGrafter"/>
</dbReference>
<dbReference type="GO" id="GO:0031418">
    <property type="term" value="F:L-ascorbic acid binding"/>
    <property type="evidence" value="ECO:0007669"/>
    <property type="project" value="InterPro"/>
</dbReference>
<dbReference type="Gene3D" id="2.60.120.620">
    <property type="entry name" value="q2cbj1_9rhob like domain"/>
    <property type="match status" value="1"/>
</dbReference>
<evidence type="ECO:0000313" key="7">
    <source>
        <dbReference type="EMBL" id="SSD59057.1"/>
    </source>
</evidence>
<comment type="cofactor">
    <cofactor evidence="1">
        <name>L-ascorbate</name>
        <dbReference type="ChEBI" id="CHEBI:38290"/>
    </cofactor>
</comment>
<dbReference type="InterPro" id="IPR006620">
    <property type="entry name" value="Pro_4_hyd_alph"/>
</dbReference>
<sequence>MGKKKLKVSKSANAIATQKSPSVGYRFPDELSQLPIKSPILTYNKKPFDYVPYPEVTFENKLILIPNFINKDLCSKLINSLQGQNEKSSSSENKCNDEFIQVFHQKGTKDYAERFNGRFEIFDETVADELWKYLRGILFTNEYIIEGLNFRLAKGLNPHLRYYRYTKGHYFGKHYDDSVKITTFRNGNNKINGETKWTLLIYLSGGDQLLGGDTVFYSSMSRHVMEKVHPLPGLALLHKHGDDCLLHEAELVKNGVKWVLRSDVYF</sequence>
<evidence type="ECO:0000256" key="2">
    <source>
        <dbReference type="ARBA" id="ARBA00022723"/>
    </source>
</evidence>
<keyword evidence="3" id="KW-0223">Dioxygenase</keyword>
<keyword evidence="2" id="KW-0479">Metal-binding</keyword>
<dbReference type="GO" id="GO:0004656">
    <property type="term" value="F:procollagen-proline 4-dioxygenase activity"/>
    <property type="evidence" value="ECO:0007669"/>
    <property type="project" value="TreeGrafter"/>
</dbReference>
<dbReference type="PROSITE" id="PS51471">
    <property type="entry name" value="FE2OG_OXY"/>
    <property type="match status" value="1"/>
</dbReference>
<dbReference type="GO" id="GO:0005506">
    <property type="term" value="F:iron ion binding"/>
    <property type="evidence" value="ECO:0007669"/>
    <property type="project" value="InterPro"/>
</dbReference>
<dbReference type="InterPro" id="IPR005123">
    <property type="entry name" value="Oxoglu/Fe-dep_dioxygenase_dom"/>
</dbReference>
<evidence type="ECO:0000256" key="3">
    <source>
        <dbReference type="ARBA" id="ARBA00022964"/>
    </source>
</evidence>
<dbReference type="PANTHER" id="PTHR10869:SF236">
    <property type="entry name" value="PROLYL 4-HYDROXYLASE ALPHA SUBUNIT DOMAIN-CONTAINING PROTEIN"/>
    <property type="match status" value="1"/>
</dbReference>
<accession>A0A376B301</accession>
<dbReference type="AlphaFoldDB" id="A0A376B301"/>
<keyword evidence="4" id="KW-0560">Oxidoreductase</keyword>
<dbReference type="Proteomes" id="UP000262825">
    <property type="component" value="Unassembled WGS sequence"/>
</dbReference>
<evidence type="ECO:0000313" key="8">
    <source>
        <dbReference type="Proteomes" id="UP000262825"/>
    </source>
</evidence>
<dbReference type="InterPro" id="IPR045054">
    <property type="entry name" value="P4HA-like"/>
</dbReference>
<proteinExistence type="predicted"/>
<keyword evidence="8" id="KW-1185">Reference proteome</keyword>
<keyword evidence="5" id="KW-0408">Iron</keyword>
<protein>
    <recommendedName>
        <fullName evidence="6">Fe2OG dioxygenase domain-containing protein</fullName>
    </recommendedName>
</protein>
<dbReference type="VEuPathDB" id="FungiDB:SCODWIG_00818"/>